<evidence type="ECO:0000313" key="2">
    <source>
        <dbReference type="Proteomes" id="UP000050792"/>
    </source>
</evidence>
<dbReference type="AlphaFoldDB" id="A0AA85GKQ5"/>
<evidence type="ECO:0000256" key="1">
    <source>
        <dbReference type="SAM" id="MobiDB-lite"/>
    </source>
</evidence>
<evidence type="ECO:0000313" key="3">
    <source>
        <dbReference type="WBParaSite" id="SRDH1_9900.1"/>
    </source>
</evidence>
<protein>
    <submittedName>
        <fullName evidence="3">Uncharacterized protein</fullName>
    </submittedName>
</protein>
<feature type="region of interest" description="Disordered" evidence="1">
    <location>
        <begin position="1"/>
        <end position="20"/>
    </location>
</feature>
<name>A0AA85GKQ5_9TREM</name>
<organism evidence="2 3">
    <name type="scientific">Schistosoma rodhaini</name>
    <dbReference type="NCBI Taxonomy" id="6188"/>
    <lineage>
        <taxon>Eukaryota</taxon>
        <taxon>Metazoa</taxon>
        <taxon>Spiralia</taxon>
        <taxon>Lophotrochozoa</taxon>
        <taxon>Platyhelminthes</taxon>
        <taxon>Trematoda</taxon>
        <taxon>Digenea</taxon>
        <taxon>Strigeidida</taxon>
        <taxon>Schistosomatoidea</taxon>
        <taxon>Schistosomatidae</taxon>
        <taxon>Schistosoma</taxon>
    </lineage>
</organism>
<keyword evidence="2" id="KW-1185">Reference proteome</keyword>
<sequence length="50" mass="5702">MEFADHNGKSRSISDQKISSTKCLESVDYTNDQNYHQQSLASAYFPQMSL</sequence>
<feature type="compositionally biased region" description="Basic and acidic residues" evidence="1">
    <location>
        <begin position="1"/>
        <end position="14"/>
    </location>
</feature>
<accession>A0AA85GKQ5</accession>
<dbReference type="WBParaSite" id="SRDH1_9900.1">
    <property type="protein sequence ID" value="SRDH1_9900.1"/>
    <property type="gene ID" value="SRDH1_9900"/>
</dbReference>
<proteinExistence type="predicted"/>
<reference evidence="3" key="2">
    <citation type="submission" date="2023-11" db="UniProtKB">
        <authorList>
            <consortium name="WormBaseParasite"/>
        </authorList>
    </citation>
    <scope>IDENTIFICATION</scope>
</reference>
<dbReference type="Proteomes" id="UP000050792">
    <property type="component" value="Unassembled WGS sequence"/>
</dbReference>
<reference evidence="2" key="1">
    <citation type="submission" date="2022-06" db="EMBL/GenBank/DDBJ databases">
        <authorList>
            <person name="Berger JAMES D."/>
            <person name="Berger JAMES D."/>
        </authorList>
    </citation>
    <scope>NUCLEOTIDE SEQUENCE [LARGE SCALE GENOMIC DNA]</scope>
</reference>